<dbReference type="GO" id="GO:0016020">
    <property type="term" value="C:membrane"/>
    <property type="evidence" value="ECO:0007669"/>
    <property type="project" value="UniProtKB-SubCell"/>
</dbReference>
<proteinExistence type="inferred from homology"/>
<evidence type="ECO:0000313" key="8">
    <source>
        <dbReference type="EMBL" id="KAJ6983688.1"/>
    </source>
</evidence>
<keyword evidence="3 6" id="KW-0812">Transmembrane</keyword>
<feature type="transmembrane region" description="Helical" evidence="6">
    <location>
        <begin position="215"/>
        <end position="233"/>
    </location>
</feature>
<feature type="transmembrane region" description="Helical" evidence="6">
    <location>
        <begin position="122"/>
        <end position="144"/>
    </location>
</feature>
<dbReference type="EMBL" id="JAQIZT010000010">
    <property type="protein sequence ID" value="KAJ6983688.1"/>
    <property type="molecule type" value="Genomic_DNA"/>
</dbReference>
<reference evidence="8" key="1">
    <citation type="journal article" date="2023" name="Mol. Ecol. Resour.">
        <title>Chromosome-level genome assembly of a triploid poplar Populus alba 'Berolinensis'.</title>
        <authorList>
            <person name="Chen S."/>
            <person name="Yu Y."/>
            <person name="Wang X."/>
            <person name="Wang S."/>
            <person name="Zhang T."/>
            <person name="Zhou Y."/>
            <person name="He R."/>
            <person name="Meng N."/>
            <person name="Wang Y."/>
            <person name="Liu W."/>
            <person name="Liu Z."/>
            <person name="Liu J."/>
            <person name="Guo Q."/>
            <person name="Huang H."/>
            <person name="Sederoff R.R."/>
            <person name="Wang G."/>
            <person name="Qu G."/>
            <person name="Chen S."/>
        </authorList>
    </citation>
    <scope>NUCLEOTIDE SEQUENCE</scope>
    <source>
        <strain evidence="8">SC-2020</strain>
    </source>
</reference>
<evidence type="ECO:0000256" key="1">
    <source>
        <dbReference type="ARBA" id="ARBA00004141"/>
    </source>
</evidence>
<evidence type="ECO:0000256" key="2">
    <source>
        <dbReference type="ARBA" id="ARBA00007742"/>
    </source>
</evidence>
<evidence type="ECO:0000256" key="4">
    <source>
        <dbReference type="ARBA" id="ARBA00022989"/>
    </source>
</evidence>
<dbReference type="InterPro" id="IPR001104">
    <property type="entry name" value="3-oxo-5_a-steroid_4-DH_C"/>
</dbReference>
<comment type="caution">
    <text evidence="8">The sequence shown here is derived from an EMBL/GenBank/DDBJ whole genome shotgun (WGS) entry which is preliminary data.</text>
</comment>
<sequence>MASMLSRLIIFPTPPSMIVPVMSVVSLVAIAGLGVSEILGKHLQYSKFWNLNSAKSSRKQIQLSSRTGMLVLYVPAFLSGVASFVLYPNHDLRLFLVKATLTIHFFKRVIEKPIEKKIQVSSRTGMLIAYTPAFLAGAASFGLFPNDDLRFLLVKSTLTFHFFKRILEVLFVHRYSGGMEVESLIPITLSYFTSSVFIIYAQHLAQGLPEPAIDLKYPGIALFVVGISGNFYHHRLLSKLRSKDDREYKVPKGGLFDLSTLLKLLFPSPFLIKAMSAVPVATLGYVGLSEVRGKHMQYSKFLNIGEKKPIEKTIQVSSRTGMLIAYTPAFLAGAASFGLFPNDDLRFLLVKSTLTFHFFKRILEVLFVHRYSGGMEVESLIPITLSYFTSSVFVIYAQHLAQGLPEPAIDLMYPGLLLFLIGISGNFYHHRLLSKLRSKDDREYKVPKGGLFDLVICPHYLFEILGILGISLTAQTLYAFSFFVGTTLYLSGRSYSTRRWVQPLGSLRVYQNPSPFIGWDYINTMNDFPKNAYKNARYDPCEQTIPAQLERMATRSIVKSEKVGEKAPATNLLQETIYGRWNSHIPKSGLLC</sequence>
<organism evidence="8 9">
    <name type="scientific">Populus alba x Populus x berolinensis</name>
    <dbReference type="NCBI Taxonomy" id="444605"/>
    <lineage>
        <taxon>Eukaryota</taxon>
        <taxon>Viridiplantae</taxon>
        <taxon>Streptophyta</taxon>
        <taxon>Embryophyta</taxon>
        <taxon>Tracheophyta</taxon>
        <taxon>Spermatophyta</taxon>
        <taxon>Magnoliopsida</taxon>
        <taxon>eudicotyledons</taxon>
        <taxon>Gunneridae</taxon>
        <taxon>Pentapetalae</taxon>
        <taxon>rosids</taxon>
        <taxon>fabids</taxon>
        <taxon>Malpighiales</taxon>
        <taxon>Salicaceae</taxon>
        <taxon>Saliceae</taxon>
        <taxon>Populus</taxon>
    </lineage>
</organism>
<dbReference type="Proteomes" id="UP001164929">
    <property type="component" value="Chromosome 10"/>
</dbReference>
<dbReference type="PANTHER" id="PTHR10556:SF35">
    <property type="entry name" value="3-OXO-5-ALPHA-STEROID 4-DEHYDROGENASE FAMILY PROTEIN"/>
    <property type="match status" value="1"/>
</dbReference>
<dbReference type="PANTHER" id="PTHR10556">
    <property type="entry name" value="3-OXO-5-ALPHA-STEROID 4-DEHYDROGENASE"/>
    <property type="match status" value="1"/>
</dbReference>
<feature type="transmembrane region" description="Helical" evidence="6">
    <location>
        <begin position="450"/>
        <end position="470"/>
    </location>
</feature>
<dbReference type="InterPro" id="IPR039357">
    <property type="entry name" value="SRD5A/TECR"/>
</dbReference>
<feature type="transmembrane region" description="Helical" evidence="6">
    <location>
        <begin position="411"/>
        <end position="429"/>
    </location>
</feature>
<keyword evidence="9" id="KW-1185">Reference proteome</keyword>
<dbReference type="GO" id="GO:0006629">
    <property type="term" value="P:lipid metabolic process"/>
    <property type="evidence" value="ECO:0007669"/>
    <property type="project" value="InterPro"/>
</dbReference>
<feature type="domain" description="3-oxo-5-alpha-steroid 4-dehydrogenase C-terminal" evidence="7">
    <location>
        <begin position="215"/>
        <end position="259"/>
    </location>
</feature>
<dbReference type="AlphaFoldDB" id="A0AAD6MDT0"/>
<evidence type="ECO:0000313" key="9">
    <source>
        <dbReference type="Proteomes" id="UP001164929"/>
    </source>
</evidence>
<evidence type="ECO:0000256" key="5">
    <source>
        <dbReference type="ARBA" id="ARBA00023136"/>
    </source>
</evidence>
<dbReference type="GO" id="GO:0016627">
    <property type="term" value="F:oxidoreductase activity, acting on the CH-CH group of donors"/>
    <property type="evidence" value="ECO:0007669"/>
    <property type="project" value="InterPro"/>
</dbReference>
<accession>A0AAD6MDT0</accession>
<feature type="domain" description="3-oxo-5-alpha-steroid 4-dehydrogenase C-terminal" evidence="7">
    <location>
        <begin position="390"/>
        <end position="502"/>
    </location>
</feature>
<comment type="similarity">
    <text evidence="2">Belongs to the steroid 5-alpha reductase family.</text>
</comment>
<evidence type="ECO:0000256" key="3">
    <source>
        <dbReference type="ARBA" id="ARBA00022692"/>
    </source>
</evidence>
<protein>
    <recommendedName>
        <fullName evidence="7">3-oxo-5-alpha-steroid 4-dehydrogenase C-terminal domain-containing protein</fullName>
    </recommendedName>
</protein>
<dbReference type="PROSITE" id="PS50244">
    <property type="entry name" value="S5A_REDUCTASE"/>
    <property type="match status" value="2"/>
</dbReference>
<feature type="transmembrane region" description="Helical" evidence="6">
    <location>
        <begin position="476"/>
        <end position="492"/>
    </location>
</feature>
<gene>
    <name evidence="8" type="ORF">NC653_026491</name>
</gene>
<evidence type="ECO:0000256" key="6">
    <source>
        <dbReference type="SAM" id="Phobius"/>
    </source>
</evidence>
<evidence type="ECO:0000259" key="7">
    <source>
        <dbReference type="Pfam" id="PF02544"/>
    </source>
</evidence>
<name>A0AAD6MDT0_9ROSI</name>
<feature type="transmembrane region" description="Helical" evidence="6">
    <location>
        <begin position="184"/>
        <end position="203"/>
    </location>
</feature>
<feature type="transmembrane region" description="Helical" evidence="6">
    <location>
        <begin position="380"/>
        <end position="399"/>
    </location>
</feature>
<comment type="subcellular location">
    <subcellularLocation>
        <location evidence="1">Membrane</location>
        <topology evidence="1">Multi-pass membrane protein</topology>
    </subcellularLocation>
</comment>
<keyword evidence="4 6" id="KW-1133">Transmembrane helix</keyword>
<dbReference type="Pfam" id="PF02544">
    <property type="entry name" value="Steroid_dh"/>
    <property type="match status" value="2"/>
</dbReference>
<feature type="transmembrane region" description="Helical" evidence="6">
    <location>
        <begin position="67"/>
        <end position="86"/>
    </location>
</feature>
<feature type="transmembrane region" description="Helical" evidence="6">
    <location>
        <begin position="17"/>
        <end position="39"/>
    </location>
</feature>
<keyword evidence="5 6" id="KW-0472">Membrane</keyword>